<evidence type="ECO:0000256" key="1">
    <source>
        <dbReference type="SAM" id="Phobius"/>
    </source>
</evidence>
<evidence type="ECO:0000313" key="4">
    <source>
        <dbReference type="Proteomes" id="UP000232323"/>
    </source>
</evidence>
<dbReference type="GO" id="GO:0005739">
    <property type="term" value="C:mitochondrion"/>
    <property type="evidence" value="ECO:0007669"/>
    <property type="project" value="TreeGrafter"/>
</dbReference>
<dbReference type="InterPro" id="IPR045866">
    <property type="entry name" value="FAM210A/B-like"/>
</dbReference>
<feature type="domain" description="DUF1279" evidence="2">
    <location>
        <begin position="18"/>
        <end position="107"/>
    </location>
</feature>
<evidence type="ECO:0000259" key="2">
    <source>
        <dbReference type="Pfam" id="PF06916"/>
    </source>
</evidence>
<dbReference type="PANTHER" id="PTHR21377">
    <property type="entry name" value="PROTEIN FAM210B, MITOCHONDRIAL"/>
    <property type="match status" value="1"/>
</dbReference>
<organism evidence="3 4">
    <name type="scientific">Chlamydomonas eustigma</name>
    <dbReference type="NCBI Taxonomy" id="1157962"/>
    <lineage>
        <taxon>Eukaryota</taxon>
        <taxon>Viridiplantae</taxon>
        <taxon>Chlorophyta</taxon>
        <taxon>core chlorophytes</taxon>
        <taxon>Chlorophyceae</taxon>
        <taxon>CS clade</taxon>
        <taxon>Chlamydomonadales</taxon>
        <taxon>Chlamydomonadaceae</taxon>
        <taxon>Chlamydomonas</taxon>
    </lineage>
</organism>
<keyword evidence="4" id="KW-1185">Reference proteome</keyword>
<evidence type="ECO:0000313" key="3">
    <source>
        <dbReference type="EMBL" id="GAX85050.1"/>
    </source>
</evidence>
<dbReference type="EMBL" id="BEGY01000147">
    <property type="protein sequence ID" value="GAX85050.1"/>
    <property type="molecule type" value="Genomic_DNA"/>
</dbReference>
<keyword evidence="1" id="KW-0472">Membrane</keyword>
<dbReference type="AlphaFoldDB" id="A0A250XQH5"/>
<proteinExistence type="predicted"/>
<dbReference type="OrthoDB" id="426386at2759"/>
<comment type="caution">
    <text evidence="3">The sequence shown here is derived from an EMBL/GenBank/DDBJ whole genome shotgun (WGS) entry which is preliminary data.</text>
</comment>
<keyword evidence="1" id="KW-1133">Transmembrane helix</keyword>
<sequence>MAEPEDPKSKGSLFNIARLKEGLKKYGKTGLYVYVGLSFTVTTCFYIAIEQHLDVKKLLGMRDDPHKQTSWMESMLIGKGSNLALAMICSKACVPIKIPIAVGITPYVHRWKEQMFRGWALKSPRSP</sequence>
<accession>A0A250XQH5</accession>
<name>A0A250XQH5_9CHLO</name>
<keyword evidence="1" id="KW-0812">Transmembrane</keyword>
<dbReference type="Pfam" id="PF06916">
    <property type="entry name" value="FAM210A-B_dom"/>
    <property type="match status" value="1"/>
</dbReference>
<feature type="transmembrane region" description="Helical" evidence="1">
    <location>
        <begin position="31"/>
        <end position="49"/>
    </location>
</feature>
<protein>
    <recommendedName>
        <fullName evidence="2">DUF1279 domain-containing protein</fullName>
    </recommendedName>
</protein>
<dbReference type="Proteomes" id="UP000232323">
    <property type="component" value="Unassembled WGS sequence"/>
</dbReference>
<reference evidence="3 4" key="1">
    <citation type="submission" date="2017-08" db="EMBL/GenBank/DDBJ databases">
        <title>Acidophilic green algal genome provides insights into adaptation to an acidic environment.</title>
        <authorList>
            <person name="Hirooka S."/>
            <person name="Hirose Y."/>
            <person name="Kanesaki Y."/>
            <person name="Higuchi S."/>
            <person name="Fujiwara T."/>
            <person name="Onuma R."/>
            <person name="Era A."/>
            <person name="Ohbayashi R."/>
            <person name="Uzuka A."/>
            <person name="Nozaki H."/>
            <person name="Yoshikawa H."/>
            <person name="Miyagishima S.Y."/>
        </authorList>
    </citation>
    <scope>NUCLEOTIDE SEQUENCE [LARGE SCALE GENOMIC DNA]</scope>
    <source>
        <strain evidence="3 4">NIES-2499</strain>
    </source>
</reference>
<dbReference type="InterPro" id="IPR009688">
    <property type="entry name" value="FAM210A/B-like_dom"/>
</dbReference>
<gene>
    <name evidence="3" type="ORF">CEUSTIGMA_g12470.t1</name>
</gene>
<dbReference type="PANTHER" id="PTHR21377:SF0">
    <property type="entry name" value="PROTEIN FAM210B, MITOCHONDRIAL"/>
    <property type="match status" value="1"/>
</dbReference>